<dbReference type="EMBL" id="JBFDAA010000018">
    <property type="protein sequence ID" value="KAL1115972.1"/>
    <property type="molecule type" value="Genomic_DNA"/>
</dbReference>
<protein>
    <recommendedName>
        <fullName evidence="1">Mos1 transposase HTH domain-containing protein</fullName>
    </recommendedName>
</protein>
<dbReference type="Proteomes" id="UP001558652">
    <property type="component" value="Unassembled WGS sequence"/>
</dbReference>
<name>A0ABD0XXI2_9HEMI</name>
<proteinExistence type="predicted"/>
<reference evidence="2 3" key="1">
    <citation type="submission" date="2024-07" db="EMBL/GenBank/DDBJ databases">
        <title>Chromosome-level genome assembly of the water stick insect Ranatra chinensis (Heteroptera: Nepidae).</title>
        <authorList>
            <person name="Liu X."/>
        </authorList>
    </citation>
    <scope>NUCLEOTIDE SEQUENCE [LARGE SCALE GENOMIC DNA]</scope>
    <source>
        <strain evidence="2">Cailab_2021Rc</strain>
        <tissue evidence="2">Muscle</tissue>
    </source>
</reference>
<accession>A0ABD0XXI2</accession>
<keyword evidence="3" id="KW-1185">Reference proteome</keyword>
<evidence type="ECO:0000313" key="2">
    <source>
        <dbReference type="EMBL" id="KAL1115972.1"/>
    </source>
</evidence>
<dbReference type="AlphaFoldDB" id="A0ABD0XXI2"/>
<organism evidence="2 3">
    <name type="scientific">Ranatra chinensis</name>
    <dbReference type="NCBI Taxonomy" id="642074"/>
    <lineage>
        <taxon>Eukaryota</taxon>
        <taxon>Metazoa</taxon>
        <taxon>Ecdysozoa</taxon>
        <taxon>Arthropoda</taxon>
        <taxon>Hexapoda</taxon>
        <taxon>Insecta</taxon>
        <taxon>Pterygota</taxon>
        <taxon>Neoptera</taxon>
        <taxon>Paraneoptera</taxon>
        <taxon>Hemiptera</taxon>
        <taxon>Heteroptera</taxon>
        <taxon>Panheteroptera</taxon>
        <taxon>Nepomorpha</taxon>
        <taxon>Nepidae</taxon>
        <taxon>Ranatrinae</taxon>
        <taxon>Ranatra</taxon>
    </lineage>
</organism>
<gene>
    <name evidence="2" type="ORF">AAG570_005467</name>
</gene>
<dbReference type="Gene3D" id="1.10.10.1450">
    <property type="match status" value="1"/>
</dbReference>
<evidence type="ECO:0000313" key="3">
    <source>
        <dbReference type="Proteomes" id="UP001558652"/>
    </source>
</evidence>
<feature type="domain" description="Mos1 transposase HTH" evidence="1">
    <location>
        <begin position="24"/>
        <end position="60"/>
    </location>
</feature>
<dbReference type="InterPro" id="IPR041426">
    <property type="entry name" value="Mos1_HTH"/>
</dbReference>
<sequence length="113" mass="13118">MSSQQANSPTSAEDVRSTYRRCEIRSVIKFFTLHRKPAAETHRQLVDTHGHEAMSHQHVKIGTKLKRKIIPPRYPKGIRTPPLKMASKRRNNGSRYVRCVFITRAFALQTLRH</sequence>
<evidence type="ECO:0000259" key="1">
    <source>
        <dbReference type="Pfam" id="PF17906"/>
    </source>
</evidence>
<comment type="caution">
    <text evidence="2">The sequence shown here is derived from an EMBL/GenBank/DDBJ whole genome shotgun (WGS) entry which is preliminary data.</text>
</comment>
<dbReference type="Pfam" id="PF17906">
    <property type="entry name" value="HTH_48"/>
    <property type="match status" value="1"/>
</dbReference>